<evidence type="ECO:0000313" key="12">
    <source>
        <dbReference type="EMBL" id="PWN21146.1"/>
    </source>
</evidence>
<keyword evidence="8" id="KW-0687">Ribonucleoprotein</keyword>
<keyword evidence="6 9" id="KW-0694">RNA-binding</keyword>
<feature type="domain" description="RRM" evidence="11">
    <location>
        <begin position="492"/>
        <end position="564"/>
    </location>
</feature>
<dbReference type="SMART" id="SM00360">
    <property type="entry name" value="RRM"/>
    <property type="match status" value="5"/>
</dbReference>
<dbReference type="PANTHER" id="PTHR48025:SF17">
    <property type="entry name" value="28 KDA RIBONUCLEOPROTEIN, CHLOROPLASTIC"/>
    <property type="match status" value="1"/>
</dbReference>
<gene>
    <name evidence="12" type="ORF">BCV69DRAFT_282644</name>
</gene>
<feature type="region of interest" description="Disordered" evidence="10">
    <location>
        <begin position="148"/>
        <end position="297"/>
    </location>
</feature>
<dbReference type="InterPro" id="IPR050502">
    <property type="entry name" value="Euk_RNA-bind_prot"/>
</dbReference>
<dbReference type="InterPro" id="IPR035979">
    <property type="entry name" value="RBD_domain_sf"/>
</dbReference>
<evidence type="ECO:0000256" key="8">
    <source>
        <dbReference type="ARBA" id="ARBA00023274"/>
    </source>
</evidence>
<evidence type="ECO:0000256" key="6">
    <source>
        <dbReference type="ARBA" id="ARBA00022884"/>
    </source>
</evidence>
<proteinExistence type="inferred from homology"/>
<evidence type="ECO:0000256" key="3">
    <source>
        <dbReference type="ARBA" id="ARBA00013428"/>
    </source>
</evidence>
<feature type="compositionally biased region" description="Basic and acidic residues" evidence="10">
    <location>
        <begin position="807"/>
        <end position="819"/>
    </location>
</feature>
<evidence type="ECO:0000256" key="9">
    <source>
        <dbReference type="PROSITE-ProRule" id="PRU00176"/>
    </source>
</evidence>
<dbReference type="InterPro" id="IPR034482">
    <property type="entry name" value="Mrd1_RRM3"/>
</dbReference>
<evidence type="ECO:0000256" key="1">
    <source>
        <dbReference type="ARBA" id="ARBA00004123"/>
    </source>
</evidence>
<dbReference type="GO" id="GO:1990904">
    <property type="term" value="C:ribonucleoprotein complex"/>
    <property type="evidence" value="ECO:0007669"/>
    <property type="project" value="UniProtKB-KW"/>
</dbReference>
<dbReference type="Proteomes" id="UP000245942">
    <property type="component" value="Unassembled WGS sequence"/>
</dbReference>
<evidence type="ECO:0000256" key="10">
    <source>
        <dbReference type="SAM" id="MobiDB-lite"/>
    </source>
</evidence>
<evidence type="ECO:0000256" key="2">
    <source>
        <dbReference type="ARBA" id="ARBA00008033"/>
    </source>
</evidence>
<feature type="compositionally biased region" description="Basic and acidic residues" evidence="10">
    <location>
        <begin position="276"/>
        <end position="297"/>
    </location>
</feature>
<feature type="domain" description="RRM" evidence="11">
    <location>
        <begin position="2"/>
        <end position="79"/>
    </location>
</feature>
<dbReference type="STRING" id="1684307.A0A316U7C4"/>
<feature type="compositionally biased region" description="Low complexity" evidence="10">
    <location>
        <begin position="190"/>
        <end position="208"/>
    </location>
</feature>
<feature type="region of interest" description="Disordered" evidence="10">
    <location>
        <begin position="807"/>
        <end position="849"/>
    </location>
</feature>
<evidence type="ECO:0000313" key="13">
    <source>
        <dbReference type="Proteomes" id="UP000245942"/>
    </source>
</evidence>
<reference evidence="12 13" key="1">
    <citation type="journal article" date="2018" name="Mol. Biol. Evol.">
        <title>Broad Genomic Sampling Reveals a Smut Pathogenic Ancestry of the Fungal Clade Ustilaginomycotina.</title>
        <authorList>
            <person name="Kijpornyongpan T."/>
            <person name="Mondo S.J."/>
            <person name="Barry K."/>
            <person name="Sandor L."/>
            <person name="Lee J."/>
            <person name="Lipzen A."/>
            <person name="Pangilinan J."/>
            <person name="LaButti K."/>
            <person name="Hainaut M."/>
            <person name="Henrissat B."/>
            <person name="Grigoriev I.V."/>
            <person name="Spatafora J.W."/>
            <person name="Aime M.C."/>
        </authorList>
    </citation>
    <scope>NUCLEOTIDE SEQUENCE [LARGE SCALE GENOMIC DNA]</scope>
    <source>
        <strain evidence="12 13">MCA 4718</strain>
    </source>
</reference>
<dbReference type="InterPro" id="IPR012677">
    <property type="entry name" value="Nucleotide-bd_a/b_plait_sf"/>
</dbReference>
<sequence>MSRLIVKNLPNYLSDARLKEHFGQRGLVTDVKLMTRPDGTSRRFGFVGYRTEEEARDALAYFNRTFIDTSRIQVDLAKRIGDEGLANEREVRKQRRDQGRGEESHRVIEVAGEQSAAAGKKSKKEKAAEKSKASKGVSFEEFMAVMAPKKKRKTWQNEEDDPEEKLKDSNATAAAVEEAGELRKAKKAKQAATEADAAASAPATSAPTQEEDREVTPDAALNDEELTDMDYLARRMKRNVAAEEPVKTFEQSDSEDEKDKDEEDQDSEAESEVEDEAAKARIEKQRLSAEEKAKKDQEAVDTIMASGRIFIRNLPFAATEEDVTKHFSSFGPLKQTHIPLDKSKKTSKGLAFVSFETPAHALAAYRAADGTTFQGRLLHLLPAVDLRPRPDAPKTLKQSKSDERKAKADKDFSWSMLYMSGDAVASSISQRLGVDKADILNPSDDGGDSAAVRLALAETRVIQETKEFLEREGVNVLAFEDGKAGKKTRSDTTILVKNIPYGTTPESIREMFERHGEVDRVLIPPTGTLALVEMAIPGEARVAFRALAYKRLGNSILYLEKAPVGLVTPSAAQTKSTTDVAAARTPIAAPASKQQMLLGAGSGSEADAEPGATLFVKNLNFSTTDDSLAAFFSALADFAFARVQTKVDARDSPKRLSMGYGFVGYRNVSAAQAALDTLNGKDLDGHSLSLSFARRGQDADDRAPSAKGASTKLVVKNLPFEATKKDVRTLFSSYGQLKSVRVPRKAASVAGAAGGGARGFAFVEFTTKKEALSAFEALRHTHLLGRHLVLGWDNEDGKDVEGMREKVKETFDSARDAGARRRKEKLKLGEEDIAEAARKEREKRGGDDD</sequence>
<feature type="domain" description="RRM" evidence="11">
    <location>
        <begin position="612"/>
        <end position="695"/>
    </location>
</feature>
<dbReference type="AlphaFoldDB" id="A0A316U7C4"/>
<evidence type="ECO:0000256" key="4">
    <source>
        <dbReference type="ARBA" id="ARBA00022552"/>
    </source>
</evidence>
<keyword evidence="7" id="KW-0539">Nucleus</keyword>
<accession>A0A316U7C4</accession>
<evidence type="ECO:0000256" key="7">
    <source>
        <dbReference type="ARBA" id="ARBA00023242"/>
    </source>
</evidence>
<name>A0A316U7C4_9BASI</name>
<dbReference type="InterPro" id="IPR000504">
    <property type="entry name" value="RRM_dom"/>
</dbReference>
<dbReference type="OrthoDB" id="439639at2759"/>
<dbReference type="CDD" id="cd12568">
    <property type="entry name" value="RRM3_MRD1"/>
    <property type="match status" value="1"/>
</dbReference>
<feature type="compositionally biased region" description="Basic and acidic residues" evidence="10">
    <location>
        <begin position="826"/>
        <end position="849"/>
    </location>
</feature>
<dbReference type="GO" id="GO:0005634">
    <property type="term" value="C:nucleus"/>
    <property type="evidence" value="ECO:0007669"/>
    <property type="project" value="UniProtKB-SubCell"/>
</dbReference>
<organism evidence="12 13">
    <name type="scientific">Pseudomicrostroma glucosiphilum</name>
    <dbReference type="NCBI Taxonomy" id="1684307"/>
    <lineage>
        <taxon>Eukaryota</taxon>
        <taxon>Fungi</taxon>
        <taxon>Dikarya</taxon>
        <taxon>Basidiomycota</taxon>
        <taxon>Ustilaginomycotina</taxon>
        <taxon>Exobasidiomycetes</taxon>
        <taxon>Microstromatales</taxon>
        <taxon>Microstromatales incertae sedis</taxon>
        <taxon>Pseudomicrostroma</taxon>
    </lineage>
</organism>
<keyword evidence="13" id="KW-1185">Reference proteome</keyword>
<feature type="compositionally biased region" description="Acidic residues" evidence="10">
    <location>
        <begin position="252"/>
        <end position="275"/>
    </location>
</feature>
<keyword evidence="4" id="KW-0698">rRNA processing</keyword>
<evidence type="ECO:0000259" key="11">
    <source>
        <dbReference type="PROSITE" id="PS50102"/>
    </source>
</evidence>
<evidence type="ECO:0000256" key="5">
    <source>
        <dbReference type="ARBA" id="ARBA00022737"/>
    </source>
</evidence>
<feature type="region of interest" description="Disordered" evidence="10">
    <location>
        <begin position="89"/>
        <end position="133"/>
    </location>
</feature>
<dbReference type="SUPFAM" id="SSF54928">
    <property type="entry name" value="RNA-binding domain, RBD"/>
    <property type="match status" value="4"/>
</dbReference>
<dbReference type="GeneID" id="37014160"/>
<dbReference type="CDD" id="cd12565">
    <property type="entry name" value="RRM1_MRD1"/>
    <property type="match status" value="1"/>
</dbReference>
<feature type="compositionally biased region" description="Basic and acidic residues" evidence="10">
    <location>
        <begin position="89"/>
        <end position="108"/>
    </location>
</feature>
<dbReference type="PANTHER" id="PTHR48025">
    <property type="entry name" value="OS02G0815200 PROTEIN"/>
    <property type="match status" value="1"/>
</dbReference>
<dbReference type="PROSITE" id="PS50102">
    <property type="entry name" value="RRM"/>
    <property type="match status" value="5"/>
</dbReference>
<protein>
    <recommendedName>
        <fullName evidence="3">Multiple RNA-binding domain-containing protein 1</fullName>
    </recommendedName>
</protein>
<comment type="subcellular location">
    <subcellularLocation>
        <location evidence="1">Nucleus</location>
    </subcellularLocation>
</comment>
<comment type="similarity">
    <text evidence="2">Belongs to the RRM MRD1 family.</text>
</comment>
<dbReference type="GO" id="GO:0006364">
    <property type="term" value="P:rRNA processing"/>
    <property type="evidence" value="ECO:0007669"/>
    <property type="project" value="UniProtKB-KW"/>
</dbReference>
<dbReference type="Gene3D" id="3.30.70.330">
    <property type="match status" value="5"/>
</dbReference>
<dbReference type="RefSeq" id="XP_025348306.1">
    <property type="nucleotide sequence ID" value="XM_025492426.1"/>
</dbReference>
<feature type="domain" description="RRM" evidence="11">
    <location>
        <begin position="711"/>
        <end position="795"/>
    </location>
</feature>
<dbReference type="GO" id="GO:0003729">
    <property type="term" value="F:mRNA binding"/>
    <property type="evidence" value="ECO:0007669"/>
    <property type="project" value="TreeGrafter"/>
</dbReference>
<keyword evidence="5" id="KW-0677">Repeat</keyword>
<dbReference type="Pfam" id="PF00076">
    <property type="entry name" value="RRM_1"/>
    <property type="match status" value="5"/>
</dbReference>
<feature type="domain" description="RRM" evidence="11">
    <location>
        <begin position="307"/>
        <end position="385"/>
    </location>
</feature>
<dbReference type="EMBL" id="KZ819326">
    <property type="protein sequence ID" value="PWN21146.1"/>
    <property type="molecule type" value="Genomic_DNA"/>
</dbReference>